<keyword evidence="3" id="KW-0472">Membrane</keyword>
<feature type="domain" description="Legume lectin" evidence="5">
    <location>
        <begin position="138"/>
        <end position="232"/>
    </location>
</feature>
<dbReference type="SUPFAM" id="SSF49899">
    <property type="entry name" value="Concanavalin A-like lectins/glucanases"/>
    <property type="match status" value="1"/>
</dbReference>
<feature type="transmembrane region" description="Helical" evidence="3">
    <location>
        <begin position="270"/>
        <end position="290"/>
    </location>
</feature>
<protein>
    <recommendedName>
        <fullName evidence="5">Legume lectin domain-containing protein</fullName>
    </recommendedName>
</protein>
<evidence type="ECO:0000259" key="5">
    <source>
        <dbReference type="Pfam" id="PF00139"/>
    </source>
</evidence>
<proteinExistence type="inferred from homology"/>
<keyword evidence="7" id="KW-1185">Reference proteome</keyword>
<evidence type="ECO:0000256" key="3">
    <source>
        <dbReference type="SAM" id="Phobius"/>
    </source>
</evidence>
<name>A0AAP0BG04_9ASPA</name>
<gene>
    <name evidence="6" type="ORF">KSP39_PZI011561</name>
</gene>
<keyword evidence="2" id="KW-0430">Lectin</keyword>
<dbReference type="PANTHER" id="PTHR32401">
    <property type="entry name" value="CONCANAVALIN A-LIKE LECTIN FAMILY PROTEIN"/>
    <property type="match status" value="1"/>
</dbReference>
<keyword evidence="3" id="KW-1133">Transmembrane helix</keyword>
<dbReference type="InterPro" id="IPR013320">
    <property type="entry name" value="ConA-like_dom_sf"/>
</dbReference>
<evidence type="ECO:0000256" key="2">
    <source>
        <dbReference type="ARBA" id="ARBA00022734"/>
    </source>
</evidence>
<dbReference type="Gene3D" id="2.60.120.200">
    <property type="match status" value="1"/>
</dbReference>
<feature type="domain" description="Legume lectin" evidence="5">
    <location>
        <begin position="28"/>
        <end position="102"/>
    </location>
</feature>
<evidence type="ECO:0000313" key="6">
    <source>
        <dbReference type="EMBL" id="KAK8938490.1"/>
    </source>
</evidence>
<accession>A0AAP0BG04</accession>
<organism evidence="6 7">
    <name type="scientific">Platanthera zijinensis</name>
    <dbReference type="NCBI Taxonomy" id="2320716"/>
    <lineage>
        <taxon>Eukaryota</taxon>
        <taxon>Viridiplantae</taxon>
        <taxon>Streptophyta</taxon>
        <taxon>Embryophyta</taxon>
        <taxon>Tracheophyta</taxon>
        <taxon>Spermatophyta</taxon>
        <taxon>Magnoliopsida</taxon>
        <taxon>Liliopsida</taxon>
        <taxon>Asparagales</taxon>
        <taxon>Orchidaceae</taxon>
        <taxon>Orchidoideae</taxon>
        <taxon>Orchideae</taxon>
        <taxon>Orchidinae</taxon>
        <taxon>Platanthera</taxon>
    </lineage>
</organism>
<dbReference type="Pfam" id="PF00139">
    <property type="entry name" value="Lectin_legB"/>
    <property type="match status" value="2"/>
</dbReference>
<evidence type="ECO:0000256" key="1">
    <source>
        <dbReference type="ARBA" id="ARBA00007606"/>
    </source>
</evidence>
<dbReference type="InterPro" id="IPR001220">
    <property type="entry name" value="Legume_lectin_dom"/>
</dbReference>
<keyword evidence="4" id="KW-0732">Signal</keyword>
<reference evidence="6 7" key="1">
    <citation type="journal article" date="2022" name="Nat. Plants">
        <title>Genomes of leafy and leafless Platanthera orchids illuminate the evolution of mycoheterotrophy.</title>
        <authorList>
            <person name="Li M.H."/>
            <person name="Liu K.W."/>
            <person name="Li Z."/>
            <person name="Lu H.C."/>
            <person name="Ye Q.L."/>
            <person name="Zhang D."/>
            <person name="Wang J.Y."/>
            <person name="Li Y.F."/>
            <person name="Zhong Z.M."/>
            <person name="Liu X."/>
            <person name="Yu X."/>
            <person name="Liu D.K."/>
            <person name="Tu X.D."/>
            <person name="Liu B."/>
            <person name="Hao Y."/>
            <person name="Liao X.Y."/>
            <person name="Jiang Y.T."/>
            <person name="Sun W.H."/>
            <person name="Chen J."/>
            <person name="Chen Y.Q."/>
            <person name="Ai Y."/>
            <person name="Zhai J.W."/>
            <person name="Wu S.S."/>
            <person name="Zhou Z."/>
            <person name="Hsiao Y.Y."/>
            <person name="Wu W.L."/>
            <person name="Chen Y.Y."/>
            <person name="Lin Y.F."/>
            <person name="Hsu J.L."/>
            <person name="Li C.Y."/>
            <person name="Wang Z.W."/>
            <person name="Zhao X."/>
            <person name="Zhong W.Y."/>
            <person name="Ma X.K."/>
            <person name="Ma L."/>
            <person name="Huang J."/>
            <person name="Chen G.Z."/>
            <person name="Huang M.Z."/>
            <person name="Huang L."/>
            <person name="Peng D.H."/>
            <person name="Luo Y.B."/>
            <person name="Zou S.Q."/>
            <person name="Chen S.P."/>
            <person name="Lan S."/>
            <person name="Tsai W.C."/>
            <person name="Van de Peer Y."/>
            <person name="Liu Z.J."/>
        </authorList>
    </citation>
    <scope>NUCLEOTIDE SEQUENCE [LARGE SCALE GENOMIC DNA]</scope>
    <source>
        <strain evidence="6">Lor287</strain>
    </source>
</reference>
<evidence type="ECO:0000256" key="4">
    <source>
        <dbReference type="SAM" id="SignalP"/>
    </source>
</evidence>
<keyword evidence="3" id="KW-0812">Transmembrane</keyword>
<sequence>MSISVALLALFLSLADLAPETQGSEAPLSFTFEQFRKNGTSAIALLGDAVVEDSAVQMTRAGKILYRKPVQFLRGNKGFSTYFSFSILPSGSNNLAFFLDSADWRLFRLSKNVLLVKFLSNASGSRIGVRLGRNFIDDSCNVSDINILMSSGKKQHSWVDYDGVSKRIEVRLSKSRALRPSRPFISCPIDISGVLQKEALLVGISFSSDYSTSTGKNSTQRTSIYTWSFLVKHGDPCLLHSEPLDPRSYLVSSQDRSSFFQGSSYRWSSLMAWLFGLVWGVLIALIAVFARNAISRPVPVIVVDYPLHHPVDLYEKAMPVDEKSSKVPPA</sequence>
<dbReference type="InterPro" id="IPR050258">
    <property type="entry name" value="Leguminous_Lectin"/>
</dbReference>
<dbReference type="EMBL" id="JBBWWQ010000009">
    <property type="protein sequence ID" value="KAK8938490.1"/>
    <property type="molecule type" value="Genomic_DNA"/>
</dbReference>
<feature type="chain" id="PRO_5042926705" description="Legume lectin domain-containing protein" evidence="4">
    <location>
        <begin position="24"/>
        <end position="330"/>
    </location>
</feature>
<dbReference type="Proteomes" id="UP001418222">
    <property type="component" value="Unassembled WGS sequence"/>
</dbReference>
<feature type="signal peptide" evidence="4">
    <location>
        <begin position="1"/>
        <end position="23"/>
    </location>
</feature>
<dbReference type="PANTHER" id="PTHR32401:SF16">
    <property type="entry name" value="CONCANAVALIN A-LIKE LECTIN FAMILY PROTEIN"/>
    <property type="match status" value="1"/>
</dbReference>
<comment type="similarity">
    <text evidence="1">Belongs to the leguminous lectin family.</text>
</comment>
<dbReference type="AlphaFoldDB" id="A0AAP0BG04"/>
<evidence type="ECO:0000313" key="7">
    <source>
        <dbReference type="Proteomes" id="UP001418222"/>
    </source>
</evidence>
<dbReference type="GO" id="GO:0030246">
    <property type="term" value="F:carbohydrate binding"/>
    <property type="evidence" value="ECO:0007669"/>
    <property type="project" value="UniProtKB-KW"/>
</dbReference>
<comment type="caution">
    <text evidence="6">The sequence shown here is derived from an EMBL/GenBank/DDBJ whole genome shotgun (WGS) entry which is preliminary data.</text>
</comment>